<dbReference type="AlphaFoldDB" id="A0AAW1P2R0"/>
<reference evidence="2 3" key="1">
    <citation type="journal article" date="2024" name="Nat. Commun.">
        <title>Phylogenomics reveals the evolutionary origins of lichenization in chlorophyte algae.</title>
        <authorList>
            <person name="Puginier C."/>
            <person name="Libourel C."/>
            <person name="Otte J."/>
            <person name="Skaloud P."/>
            <person name="Haon M."/>
            <person name="Grisel S."/>
            <person name="Petersen M."/>
            <person name="Berrin J.G."/>
            <person name="Delaux P.M."/>
            <person name="Dal Grande F."/>
            <person name="Keller J."/>
        </authorList>
    </citation>
    <scope>NUCLEOTIDE SEQUENCE [LARGE SCALE GENOMIC DNA]</scope>
    <source>
        <strain evidence="2 3">SAG 2036</strain>
    </source>
</reference>
<sequence length="165" mass="17684">MAGQGGQAPQWPPSQYDRTVWVLGARGEGFVKFLAYAKDPDATGCVFTSKIYKAGEEFNTLKGHTVEAFTSSVDDMDLASLRRSLAKCDSGALALPYTVSLPLGYTLDEETPVPELQAASAEKGKEKVHSPPKDLAPPAAKRPAADKESHGPQQAWKPEARGRLG</sequence>
<name>A0AAW1P2R0_9CHLO</name>
<accession>A0AAW1P2R0</accession>
<feature type="compositionally biased region" description="Basic and acidic residues" evidence="1">
    <location>
        <begin position="122"/>
        <end position="132"/>
    </location>
</feature>
<protein>
    <submittedName>
        <fullName evidence="2">Uncharacterized protein</fullName>
    </submittedName>
</protein>
<evidence type="ECO:0000313" key="3">
    <source>
        <dbReference type="Proteomes" id="UP001465755"/>
    </source>
</evidence>
<comment type="caution">
    <text evidence="2">The sequence shown here is derived from an EMBL/GenBank/DDBJ whole genome shotgun (WGS) entry which is preliminary data.</text>
</comment>
<gene>
    <name evidence="2" type="ORF">WJX73_001492</name>
</gene>
<organism evidence="2 3">
    <name type="scientific">Symbiochloris irregularis</name>
    <dbReference type="NCBI Taxonomy" id="706552"/>
    <lineage>
        <taxon>Eukaryota</taxon>
        <taxon>Viridiplantae</taxon>
        <taxon>Chlorophyta</taxon>
        <taxon>core chlorophytes</taxon>
        <taxon>Trebouxiophyceae</taxon>
        <taxon>Trebouxiales</taxon>
        <taxon>Trebouxiaceae</taxon>
        <taxon>Symbiochloris</taxon>
    </lineage>
</organism>
<evidence type="ECO:0000256" key="1">
    <source>
        <dbReference type="SAM" id="MobiDB-lite"/>
    </source>
</evidence>
<keyword evidence="3" id="KW-1185">Reference proteome</keyword>
<dbReference type="EMBL" id="JALJOQ010000054">
    <property type="protein sequence ID" value="KAK9804015.1"/>
    <property type="molecule type" value="Genomic_DNA"/>
</dbReference>
<dbReference type="Proteomes" id="UP001465755">
    <property type="component" value="Unassembled WGS sequence"/>
</dbReference>
<evidence type="ECO:0000313" key="2">
    <source>
        <dbReference type="EMBL" id="KAK9804015.1"/>
    </source>
</evidence>
<proteinExistence type="predicted"/>
<feature type="region of interest" description="Disordered" evidence="1">
    <location>
        <begin position="112"/>
        <end position="165"/>
    </location>
</feature>